<dbReference type="PANTHER" id="PTHR33148:SF46">
    <property type="entry name" value="EMB|CAB85509.1"/>
    <property type="match status" value="1"/>
</dbReference>
<sequence length="160" mass="17799">MGNSLVLQRKVIKVMKTDGKVLTYKAPIKVHQVLSEFPGHAVSDTLPVLQHLKPDAKLLRDHMYYLVPLPLPSPKAGKKKKVRFADPEGEPMQESGVVRIKLVITKKELMEMLQKGVVSVDEKICQLQGRNRMDGADDCTGDDNCNGTWKPGLDSIPEVN</sequence>
<organism evidence="1 2">
    <name type="scientific">Morella rubra</name>
    <name type="common">Chinese bayberry</name>
    <dbReference type="NCBI Taxonomy" id="262757"/>
    <lineage>
        <taxon>Eukaryota</taxon>
        <taxon>Viridiplantae</taxon>
        <taxon>Streptophyta</taxon>
        <taxon>Embryophyta</taxon>
        <taxon>Tracheophyta</taxon>
        <taxon>Spermatophyta</taxon>
        <taxon>Magnoliopsida</taxon>
        <taxon>eudicotyledons</taxon>
        <taxon>Gunneridae</taxon>
        <taxon>Pentapetalae</taxon>
        <taxon>rosids</taxon>
        <taxon>fabids</taxon>
        <taxon>Fagales</taxon>
        <taxon>Myricaceae</taxon>
        <taxon>Morella</taxon>
    </lineage>
</organism>
<dbReference type="EMBL" id="RXIC02000021">
    <property type="protein sequence ID" value="KAB1218768.1"/>
    <property type="molecule type" value="Genomic_DNA"/>
</dbReference>
<comment type="caution">
    <text evidence="1">The sequence shown here is derived from an EMBL/GenBank/DDBJ whole genome shotgun (WGS) entry which is preliminary data.</text>
</comment>
<keyword evidence="2" id="KW-1185">Reference proteome</keyword>
<proteinExistence type="predicted"/>
<reference evidence="1 2" key="1">
    <citation type="journal article" date="2019" name="Plant Biotechnol. J.">
        <title>The red bayberry genome and genetic basis of sex determination.</title>
        <authorList>
            <person name="Jia H.M."/>
            <person name="Jia H.J."/>
            <person name="Cai Q.L."/>
            <person name="Wang Y."/>
            <person name="Zhao H.B."/>
            <person name="Yang W.F."/>
            <person name="Wang G.Y."/>
            <person name="Li Y.H."/>
            <person name="Zhan D.L."/>
            <person name="Shen Y.T."/>
            <person name="Niu Q.F."/>
            <person name="Chang L."/>
            <person name="Qiu J."/>
            <person name="Zhao L."/>
            <person name="Xie H.B."/>
            <person name="Fu W.Y."/>
            <person name="Jin J."/>
            <person name="Li X.W."/>
            <person name="Jiao Y."/>
            <person name="Zhou C.C."/>
            <person name="Tu T."/>
            <person name="Chai C.Y."/>
            <person name="Gao J.L."/>
            <person name="Fan L.J."/>
            <person name="van de Weg E."/>
            <person name="Wang J.Y."/>
            <person name="Gao Z.S."/>
        </authorList>
    </citation>
    <scope>NUCLEOTIDE SEQUENCE [LARGE SCALE GENOMIC DNA]</scope>
    <source>
        <tissue evidence="1">Leaves</tissue>
    </source>
</reference>
<dbReference type="InterPro" id="IPR025322">
    <property type="entry name" value="PADRE_dom"/>
</dbReference>
<dbReference type="PANTHER" id="PTHR33148">
    <property type="entry name" value="PLASTID MOVEMENT IMPAIRED PROTEIN-RELATED"/>
    <property type="match status" value="1"/>
</dbReference>
<gene>
    <name evidence="1" type="ORF">CJ030_MR3G026648</name>
</gene>
<protein>
    <submittedName>
        <fullName evidence="1">Uncharacterized protein</fullName>
    </submittedName>
</protein>
<dbReference type="OrthoDB" id="1688863at2759"/>
<name>A0A6A1W4W6_9ROSI</name>
<accession>A0A6A1W4W6</accession>
<evidence type="ECO:0000313" key="1">
    <source>
        <dbReference type="EMBL" id="KAB1218768.1"/>
    </source>
</evidence>
<dbReference type="AlphaFoldDB" id="A0A6A1W4W6"/>
<dbReference type="Pfam" id="PF14009">
    <property type="entry name" value="PADRE"/>
    <property type="match status" value="1"/>
</dbReference>
<dbReference type="Proteomes" id="UP000516437">
    <property type="component" value="Chromosome 3"/>
</dbReference>
<evidence type="ECO:0000313" key="2">
    <source>
        <dbReference type="Proteomes" id="UP000516437"/>
    </source>
</evidence>